<evidence type="ECO:0000256" key="4">
    <source>
        <dbReference type="ARBA" id="ARBA00023136"/>
    </source>
</evidence>
<dbReference type="GO" id="GO:0009306">
    <property type="term" value="P:protein secretion"/>
    <property type="evidence" value="ECO:0007669"/>
    <property type="project" value="InterPro"/>
</dbReference>
<name>B1WWJ4_CROS5</name>
<dbReference type="Proteomes" id="UP000001203">
    <property type="component" value="Chromosome circular"/>
</dbReference>
<keyword evidence="2 5" id="KW-0812">Transmembrane</keyword>
<keyword evidence="4 5" id="KW-0472">Membrane</keyword>
<evidence type="ECO:0000313" key="7">
    <source>
        <dbReference type="EMBL" id="ACB50718.1"/>
    </source>
</evidence>
<evidence type="ECO:0000256" key="2">
    <source>
        <dbReference type="ARBA" id="ARBA00022692"/>
    </source>
</evidence>
<keyword evidence="8" id="KW-1185">Reference proteome</keyword>
<dbReference type="HOGENOM" id="CLU_001223_0_0_3"/>
<sequence>MSQSSPPPNPFSSRFNRFLRFVRQPKTIIIATTSVTLVFIGYAGLSFFLREYLPPWLEKQLSKVIYRPVEIGELEGFSFTSLQLEDAYIPETSEYSSQLTAETIKVTFNPLTILLQRKLAVNVFPQKVTVKIREKKPGQWLNVKATDEVIPLNFDLSVNVKNTEIILLPYQSEKTVNIKVAGNVEYEKSKQRKWLYDINLGLVESNEIELQGETFVKSTKSKISLQLNQLPLQAWLSIFPNLPFNLDESYLKANLNLNLPSLRDLRETKGQGNVQLEDFQAKANSLKKPIQADLAVQFEDNKIFINQGKIILGDILTTLQGYYDWQKGSNIKIEVQNVNIDNVLEVIPIKLPVKANGNFNINVNVTGLITNPIIQGKFINNQLISIEKTPFKTILAEFKVTLDETVLEQFLIEPQAGGQIQAKGSITQNISQLIEQKKPIDIKQFPIQLNFQTALPSQKLINTYYTLPSNLNLNILQAKGELRGKLGDINGLIEWQTSGNFSQPNTTILGQGEIVIRQNNLLLKDTAIRAAQGIIDITGSGNLTTKKWQSSINTESLSLTPFAALICIEIKLQCPKNLILQQGNIRLSGEINQSFIQSLDVNSNLLLSVEKGKIIINSNLNKNQLQTNITTLELPLDSFIPNLPVAVSISDSRLNISGNLETIWSNGSLNLSEINGDGNIVLRIEDSLVTAIGKLENESLEVVANINSLSVNQIVPKLPIPVNLVNSDINITGELRSLTFSNLISNLNNLQITANSDLLIANRSITATTEISEGIIKGNASLTPLAVAPFIIEGYPIINVRKAETNFTGNLSSLLALNFKDFQGNTHTELEIGNGIVTIDGKINNDQISGDITTQNIDLSSFNTGLFSTFTSDKLNSKINASFPLTPLLTSASLIPFTVNRVSLEVGKQNLKGKGDFVVSNIWTSPDIERFFFDIDTNFDLSELPLTQLLDKIPINRQLLPTTIELIGKGNFIGSLLGKNLLTAPFLQGNLQIIGDVNLANLSFNEQQFEPELSGELNINTFNQISLNIEGRQDKISAIINPCFQENCPLVSIIDSFEIRQTYNNNTPILARVERNNDNLVANIESLPIDILKIAPLGNYGLPEYLGGLINLEISFNPSDLNTVGKVTITSPRFGNVVANQFEASLIYRDELILLERTQLTIGNSNYNIVGSLNINSGEVQGKIDIDQGKIQDLLTALQLYNWDSLLRLLRLKQPNFTTAENVKLNPVGNTLNSIAEQLYIFWKNDQKIKEIFAKTQAGDLPRELDIKGQYNAEMILGGTIKNPQVAIQFQGNEWTWNPQPSTASIVQPLGLVMEGSQVIPIDKIAINGQFKDGTVSVNPMIQLGSATASGILNLSYNSGQYSLESSGFEVKNLTLDLVRNLIVIPSDVNGSIHVKGVLNGTLNNPIINGIFAFNEGVINARPLNIDLIGQFNYSNDKLQVATNQPEYINISANLPFPIVENKNDQFIIRANLGREAFALLSPLTLDQVIWVGGDGNVTANIQGKISIDNQLRISLDSDSQISLNLDEAKFTNNLIPTLITLNGQANIKNRSINVDQLTLNVVKSRLGITGSLPLLPLQNEQNVNNPLTIQVRQNEVNNSGIYQGLINGEVLITGALINPQISGNINLTEGKLNLPKLNLKPEETSLVLEKWLGTIASEGNIVIPPKLKDFKITLDNITVKNETTRLIARNFLNIGANLNLSGNLTLNGQINRLSLIEILSVEPSGQIKINSGQVNIPVTRVFISDQNQNTLTFLPEQGLLNPLINLELKLYIFAVALRSIKDNEIPDDIVQSGRAKSAEITLNVQGSANEVLPNVSNIIGDVCQFNNQTSPPIENYNKTSPENLRALARCIEVNNLGANSIGDLLRSPIVSFSSNPPLTNTELSTLFGQQLPELVEQLQGQNSSQLLETGVVQSAVVILPFLQDWIFETNQQTTQFGENIGLTNLRLFPVLETVYKLEDNALIRFSYDYTLDEATIRYENKF</sequence>
<evidence type="ECO:0000256" key="5">
    <source>
        <dbReference type="SAM" id="Phobius"/>
    </source>
</evidence>
<dbReference type="eggNOG" id="COG2911">
    <property type="taxonomic scope" value="Bacteria"/>
</dbReference>
<gene>
    <name evidence="7" type="ordered locus">cce_1368</name>
</gene>
<keyword evidence="3 5" id="KW-1133">Transmembrane helix</keyword>
<dbReference type="GO" id="GO:0005886">
    <property type="term" value="C:plasma membrane"/>
    <property type="evidence" value="ECO:0007669"/>
    <property type="project" value="InterPro"/>
</dbReference>
<dbReference type="PANTHER" id="PTHR34457:SF3">
    <property type="entry name" value="PROTEIN TIC236, CHLOROPLASTIC"/>
    <property type="match status" value="1"/>
</dbReference>
<dbReference type="PANTHER" id="PTHR34457">
    <property type="entry name" value="EMBRYO DEFECTIVE 2410"/>
    <property type="match status" value="1"/>
</dbReference>
<protein>
    <recommendedName>
        <fullName evidence="6">Translocation and assembly module TamB C-terminal domain-containing protein</fullName>
    </recommendedName>
</protein>
<reference evidence="7 8" key="1">
    <citation type="journal article" date="2008" name="Proc. Natl. Acad. Sci. U.S.A.">
        <title>The genome of Cyanothece 51142, a unicellular diazotrophic cyanobacterium important in the marine nitrogen cycle.</title>
        <authorList>
            <person name="Welsh E.A."/>
            <person name="Liberton M."/>
            <person name="Stoeckel J."/>
            <person name="Loh T."/>
            <person name="Elvitigala T."/>
            <person name="Wang C."/>
            <person name="Wollam A."/>
            <person name="Fulton R.S."/>
            <person name="Clifton S.W."/>
            <person name="Jacobs J.M."/>
            <person name="Aurora R."/>
            <person name="Ghosh B.K."/>
            <person name="Sherman L.A."/>
            <person name="Smith R.D."/>
            <person name="Wilson R.K."/>
            <person name="Pakrasi H.B."/>
        </authorList>
    </citation>
    <scope>NUCLEOTIDE SEQUENCE [LARGE SCALE GENOMIC DNA]</scope>
    <source>
        <strain evidence="8">ATCC 51142 / BH68</strain>
    </source>
</reference>
<accession>B1WWJ4</accession>
<evidence type="ECO:0000256" key="3">
    <source>
        <dbReference type="ARBA" id="ARBA00022989"/>
    </source>
</evidence>
<evidence type="ECO:0000259" key="6">
    <source>
        <dbReference type="Pfam" id="PF04357"/>
    </source>
</evidence>
<evidence type="ECO:0000313" key="8">
    <source>
        <dbReference type="Proteomes" id="UP000001203"/>
    </source>
</evidence>
<feature type="transmembrane region" description="Helical" evidence="5">
    <location>
        <begin position="27"/>
        <end position="49"/>
    </location>
</feature>
<organism evidence="7 8">
    <name type="scientific">Crocosphaera subtropica (strain ATCC 51142 / BH68)</name>
    <name type="common">Cyanothece sp. (strain ATCC 51142)</name>
    <dbReference type="NCBI Taxonomy" id="43989"/>
    <lineage>
        <taxon>Bacteria</taxon>
        <taxon>Bacillati</taxon>
        <taxon>Cyanobacteriota</taxon>
        <taxon>Cyanophyceae</taxon>
        <taxon>Oscillatoriophycideae</taxon>
        <taxon>Chroococcales</taxon>
        <taxon>Aphanothecaceae</taxon>
        <taxon>Crocosphaera</taxon>
        <taxon>Crocosphaera subtropica</taxon>
    </lineage>
</organism>
<dbReference type="Pfam" id="PF04357">
    <property type="entry name" value="TamB"/>
    <property type="match status" value="1"/>
</dbReference>
<dbReference type="RefSeq" id="WP_009544184.1">
    <property type="nucleotide sequence ID" value="NC_010546.1"/>
</dbReference>
<dbReference type="KEGG" id="cyt:cce_1368"/>
<dbReference type="InterPro" id="IPR007452">
    <property type="entry name" value="TamB_C"/>
</dbReference>
<dbReference type="EMBL" id="CP000806">
    <property type="protein sequence ID" value="ACB50718.1"/>
    <property type="molecule type" value="Genomic_DNA"/>
</dbReference>
<dbReference type="InterPro" id="IPR053022">
    <property type="entry name" value="Chloroplast_translocon_comp"/>
</dbReference>
<proteinExistence type="predicted"/>
<dbReference type="STRING" id="43989.cce_1368"/>
<evidence type="ECO:0000256" key="1">
    <source>
        <dbReference type="ARBA" id="ARBA00004167"/>
    </source>
</evidence>
<feature type="domain" description="Translocation and assembly module TamB C-terminal" evidence="6">
    <location>
        <begin position="1566"/>
        <end position="1928"/>
    </location>
</feature>
<comment type="subcellular location">
    <subcellularLocation>
        <location evidence="1">Membrane</location>
        <topology evidence="1">Single-pass membrane protein</topology>
    </subcellularLocation>
</comment>
<dbReference type="OrthoDB" id="536281at2"/>